<reference evidence="1" key="1">
    <citation type="submission" date="2019-08" db="EMBL/GenBank/DDBJ databases">
        <authorList>
            <person name="Kucharzyk K."/>
            <person name="Murdoch R.W."/>
            <person name="Higgins S."/>
            <person name="Loffler F."/>
        </authorList>
    </citation>
    <scope>NUCLEOTIDE SEQUENCE</scope>
</reference>
<accession>A0A645G4B4</accession>
<sequence>MDGPFVSAMDRQLQTADHAALDCPSLDFLHQNRTYSESPIILLDSDADFTYMPKLGLVRCPDGRQADQLLVVYRRNQHHVVVFLHQIFQIQFLEGFGQFQTFSPICQIRRFGAGFFAEGDDIFCIGRDGFPDHDFDFLSFAHTIVLLS</sequence>
<gene>
    <name evidence="1" type="ORF">SDC9_169081</name>
</gene>
<protein>
    <submittedName>
        <fullName evidence="1">Uncharacterized protein</fullName>
    </submittedName>
</protein>
<name>A0A645G4B4_9ZZZZ</name>
<comment type="caution">
    <text evidence="1">The sequence shown here is derived from an EMBL/GenBank/DDBJ whole genome shotgun (WGS) entry which is preliminary data.</text>
</comment>
<evidence type="ECO:0000313" key="1">
    <source>
        <dbReference type="EMBL" id="MPN21701.1"/>
    </source>
</evidence>
<proteinExistence type="predicted"/>
<organism evidence="1">
    <name type="scientific">bioreactor metagenome</name>
    <dbReference type="NCBI Taxonomy" id="1076179"/>
    <lineage>
        <taxon>unclassified sequences</taxon>
        <taxon>metagenomes</taxon>
        <taxon>ecological metagenomes</taxon>
    </lineage>
</organism>
<dbReference type="AlphaFoldDB" id="A0A645G4B4"/>
<dbReference type="EMBL" id="VSSQ01069733">
    <property type="protein sequence ID" value="MPN21701.1"/>
    <property type="molecule type" value="Genomic_DNA"/>
</dbReference>